<sequence length="51" mass="5765">MSEKKFAADLARVLAVFAHQGRPITVADLARPSPRKPPARERRPRKTARKD</sequence>
<name>A0A5C1ACN3_9BACT</name>
<dbReference type="RefSeq" id="WP_168218985.1">
    <property type="nucleotide sequence ID" value="NZ_CP042425.1"/>
</dbReference>
<feature type="region of interest" description="Disordered" evidence="1">
    <location>
        <begin position="27"/>
        <end position="51"/>
    </location>
</feature>
<protein>
    <recommendedName>
        <fullName evidence="4">Transcriptional regulator</fullName>
    </recommendedName>
</protein>
<dbReference type="AlphaFoldDB" id="A0A5C1ACN3"/>
<dbReference type="Proteomes" id="UP000324974">
    <property type="component" value="Chromosome"/>
</dbReference>
<dbReference type="KEGG" id="lrs:PX52LOC_02833"/>
<gene>
    <name evidence="2" type="ORF">PX52LOC_02833</name>
</gene>
<dbReference type="EMBL" id="CP042425">
    <property type="protein sequence ID" value="QEL15897.1"/>
    <property type="molecule type" value="Genomic_DNA"/>
</dbReference>
<keyword evidence="3" id="KW-1185">Reference proteome</keyword>
<organism evidence="2 3">
    <name type="scientific">Limnoglobus roseus</name>
    <dbReference type="NCBI Taxonomy" id="2598579"/>
    <lineage>
        <taxon>Bacteria</taxon>
        <taxon>Pseudomonadati</taxon>
        <taxon>Planctomycetota</taxon>
        <taxon>Planctomycetia</taxon>
        <taxon>Gemmatales</taxon>
        <taxon>Gemmataceae</taxon>
        <taxon>Limnoglobus</taxon>
    </lineage>
</organism>
<feature type="compositionally biased region" description="Basic residues" evidence="1">
    <location>
        <begin position="42"/>
        <end position="51"/>
    </location>
</feature>
<accession>A0A5C1ACN3</accession>
<evidence type="ECO:0000256" key="1">
    <source>
        <dbReference type="SAM" id="MobiDB-lite"/>
    </source>
</evidence>
<evidence type="ECO:0000313" key="3">
    <source>
        <dbReference type="Proteomes" id="UP000324974"/>
    </source>
</evidence>
<proteinExistence type="predicted"/>
<evidence type="ECO:0000313" key="2">
    <source>
        <dbReference type="EMBL" id="QEL15897.1"/>
    </source>
</evidence>
<evidence type="ECO:0008006" key="4">
    <source>
        <dbReference type="Google" id="ProtNLM"/>
    </source>
</evidence>
<reference evidence="3" key="1">
    <citation type="submission" date="2019-08" db="EMBL/GenBank/DDBJ databases">
        <title>Limnoglobus roseus gen. nov., sp. nov., a novel freshwater planctomycete with a giant genome from the family Gemmataceae.</title>
        <authorList>
            <person name="Kulichevskaya I.S."/>
            <person name="Naumoff D.G."/>
            <person name="Miroshnikov K."/>
            <person name="Ivanova A."/>
            <person name="Philippov D.A."/>
            <person name="Hakobyan A."/>
            <person name="Rijpstra I.C."/>
            <person name="Sinninghe Damste J.S."/>
            <person name="Liesack W."/>
            <person name="Dedysh S.N."/>
        </authorList>
    </citation>
    <scope>NUCLEOTIDE SEQUENCE [LARGE SCALE GENOMIC DNA]</scope>
    <source>
        <strain evidence="3">PX52</strain>
    </source>
</reference>